<reference evidence="3" key="1">
    <citation type="submission" date="2015-09" db="EMBL/GenBank/DDBJ databases">
        <authorList>
            <consortium name="Pathogen Informatics"/>
        </authorList>
    </citation>
    <scope>NUCLEOTIDE SEQUENCE [LARGE SCALE GENOMIC DNA]</scope>
    <source>
        <strain evidence="3">Lake Konstanz</strain>
    </source>
</reference>
<dbReference type="PANTHER" id="PTHR20883:SF48">
    <property type="entry name" value="ECTOINE DIOXYGENASE"/>
    <property type="match status" value="1"/>
</dbReference>
<keyword evidence="2" id="KW-0560">Oxidoreductase</keyword>
<dbReference type="InterPro" id="IPR008775">
    <property type="entry name" value="Phytyl_CoA_dOase-like"/>
</dbReference>
<keyword evidence="2" id="KW-0223">Dioxygenase</keyword>
<dbReference type="VEuPathDB" id="TriTrypDB:BSAL_05585"/>
<dbReference type="OMA" id="CKPAKHG"/>
<evidence type="ECO:0000313" key="2">
    <source>
        <dbReference type="EMBL" id="CUG61865.1"/>
    </source>
</evidence>
<organism evidence="2 3">
    <name type="scientific">Bodo saltans</name>
    <name type="common">Flagellated protozoan</name>
    <dbReference type="NCBI Taxonomy" id="75058"/>
    <lineage>
        <taxon>Eukaryota</taxon>
        <taxon>Discoba</taxon>
        <taxon>Euglenozoa</taxon>
        <taxon>Kinetoplastea</taxon>
        <taxon>Metakinetoplastina</taxon>
        <taxon>Eubodonida</taxon>
        <taxon>Bodonidae</taxon>
        <taxon>Bodo</taxon>
    </lineage>
</organism>
<accession>A0A0S4IYZ7</accession>
<dbReference type="GO" id="GO:0046872">
    <property type="term" value="F:metal ion binding"/>
    <property type="evidence" value="ECO:0007669"/>
    <property type="project" value="UniProtKB-ARBA"/>
</dbReference>
<keyword evidence="3" id="KW-1185">Reference proteome</keyword>
<protein>
    <submittedName>
        <fullName evidence="2">Phytanoyl-CoA dioxygenase, putative</fullName>
    </submittedName>
</protein>
<dbReference type="Proteomes" id="UP000051952">
    <property type="component" value="Unassembled WGS sequence"/>
</dbReference>
<name>A0A0S4IYZ7_BODSA</name>
<dbReference type="OrthoDB" id="445007at2759"/>
<dbReference type="SUPFAM" id="SSF51197">
    <property type="entry name" value="Clavaminate synthase-like"/>
    <property type="match status" value="1"/>
</dbReference>
<gene>
    <name evidence="2" type="ORF">BSAL_05585</name>
</gene>
<sequence>MRRILQRHSNPLGRSSLRDKSYVLKFLRGQLPSDLKDVNGVIGCLYGALPDVDEYGQFVCPPEAIDQYHQLGYMKLPRPILDAQQVDKLADEVNELANNKEHHPKTEILYATSLADLTGGPLFFCQGQWRACWGMHDLVYLPHLTVAASQILGNSLIRLWYDEAFMKEARKGPCIPWQQNFARWQHTRPINHVTVMVALDTLNKDRGAPCIVPGSHRWREGDLLPSVPYNAQLDEAQQLNTIWDIVDETEREVLMDTPPVTLDLRRGEAVFIHPLTLYATHANRSLDASRCCFIHFIGAGTCAAQTGQLLPHTTKFQSGAEIQGPYFPTVFDPALTEDLAMLPGTVGSADAP</sequence>
<proteinExistence type="predicted"/>
<dbReference type="EMBL" id="CYKH01000903">
    <property type="protein sequence ID" value="CUG61865.1"/>
    <property type="molecule type" value="Genomic_DNA"/>
</dbReference>
<dbReference type="AlphaFoldDB" id="A0A0S4IYZ7"/>
<dbReference type="PANTHER" id="PTHR20883">
    <property type="entry name" value="PHYTANOYL-COA DIOXYGENASE DOMAIN CONTAINING 1"/>
    <property type="match status" value="1"/>
</dbReference>
<comment type="cofactor">
    <cofactor evidence="1">
        <name>Fe cation</name>
        <dbReference type="ChEBI" id="CHEBI:24875"/>
    </cofactor>
</comment>
<dbReference type="Gene3D" id="2.60.120.620">
    <property type="entry name" value="q2cbj1_9rhob like domain"/>
    <property type="match status" value="1"/>
</dbReference>
<dbReference type="Pfam" id="PF05721">
    <property type="entry name" value="PhyH"/>
    <property type="match status" value="1"/>
</dbReference>
<evidence type="ECO:0000313" key="3">
    <source>
        <dbReference type="Proteomes" id="UP000051952"/>
    </source>
</evidence>
<evidence type="ECO:0000256" key="1">
    <source>
        <dbReference type="ARBA" id="ARBA00001962"/>
    </source>
</evidence>
<dbReference type="GO" id="GO:0051213">
    <property type="term" value="F:dioxygenase activity"/>
    <property type="evidence" value="ECO:0007669"/>
    <property type="project" value="UniProtKB-KW"/>
</dbReference>